<protein>
    <submittedName>
        <fullName evidence="1">Uncharacterized protein</fullName>
    </submittedName>
</protein>
<sequence>MERQPAGSKFAPVGEIIFNKVLGRRLTVGHQVLVLAVGVRVPAPQQKYAPVAQLDRASGYGPEG</sequence>
<accession>A0A382GSJ8</accession>
<proteinExistence type="predicted"/>
<gene>
    <name evidence="1" type="ORF">METZ01_LOCUS230932</name>
</gene>
<organism evidence="1">
    <name type="scientific">marine metagenome</name>
    <dbReference type="NCBI Taxonomy" id="408172"/>
    <lineage>
        <taxon>unclassified sequences</taxon>
        <taxon>metagenomes</taxon>
        <taxon>ecological metagenomes</taxon>
    </lineage>
</organism>
<dbReference type="AlphaFoldDB" id="A0A382GSJ8"/>
<name>A0A382GSJ8_9ZZZZ</name>
<reference evidence="1" key="1">
    <citation type="submission" date="2018-05" db="EMBL/GenBank/DDBJ databases">
        <authorList>
            <person name="Lanie J.A."/>
            <person name="Ng W.-L."/>
            <person name="Kazmierczak K.M."/>
            <person name="Andrzejewski T.M."/>
            <person name="Davidsen T.M."/>
            <person name="Wayne K.J."/>
            <person name="Tettelin H."/>
            <person name="Glass J.I."/>
            <person name="Rusch D."/>
            <person name="Podicherti R."/>
            <person name="Tsui H.-C.T."/>
            <person name="Winkler M.E."/>
        </authorList>
    </citation>
    <scope>NUCLEOTIDE SEQUENCE</scope>
</reference>
<evidence type="ECO:0000313" key="1">
    <source>
        <dbReference type="EMBL" id="SVB78078.1"/>
    </source>
</evidence>
<dbReference type="EMBL" id="UINC01057187">
    <property type="protein sequence ID" value="SVB78078.1"/>
    <property type="molecule type" value="Genomic_DNA"/>
</dbReference>